<dbReference type="Pfam" id="PF00656">
    <property type="entry name" value="Peptidase_C14"/>
    <property type="match status" value="1"/>
</dbReference>
<feature type="active site" evidence="7">
    <location>
        <position position="277"/>
    </location>
</feature>
<evidence type="ECO:0000256" key="3">
    <source>
        <dbReference type="ARBA" id="ARBA00022703"/>
    </source>
</evidence>
<comment type="similarity">
    <text evidence="1 8">Belongs to the peptidase C14A family.</text>
</comment>
<dbReference type="AlphaFoldDB" id="A0A6J8E4X6"/>
<evidence type="ECO:0000256" key="5">
    <source>
        <dbReference type="ARBA" id="ARBA00022807"/>
    </source>
</evidence>
<feature type="domain" description="Caspase family p20" evidence="10">
    <location>
        <begin position="156"/>
        <end position="278"/>
    </location>
</feature>
<sequence length="420" mass="48725">MRKFIVRSAMNAWKKAFKDNRVNIVKNLANPNAVADSLFSDRIFTEEMRDEVQQEPEIQKKNRKILDILDRRGSRSVKCLYNAFQETLNDDLANLLEPYAKIIDNKENLNDPSAWPPQKMEQEEMKKHGVFKIKDTKSPLMHDYNKDDVYKLHGEKRGKVFIINNTFSQSKNNKREGSDVDVENLTDLFQQLHFEVVTKTDLPAEGMLRFLEEERDKIKASKEIECIVLILMSHGEGAEIYGNDNKMIELTKIIEVFDSDHCPSLDEKPRLVFVQACRIDVQHTPEELDMLRVKLEESKIQDKPGDQLDSAPFQIEKPLHVKHPSADFLVVYATPAGTLSYRNVQTGSWFLCAVVWIFKYHAKHEELQHLLIRVNRLVAKGKGPDEFGQKLTVSEVKSNLRKKFYFFPGVYDDPPQLFQK</sequence>
<accession>A0A6J8E4X6</accession>
<dbReference type="PROSITE" id="PS50208">
    <property type="entry name" value="CASPASE_P20"/>
    <property type="match status" value="1"/>
</dbReference>
<dbReference type="EC" id="3.4.22.55" evidence="12"/>
<evidence type="ECO:0000256" key="7">
    <source>
        <dbReference type="PIRSR" id="PIRSR038001-1"/>
    </source>
</evidence>
<dbReference type="SUPFAM" id="SSF47986">
    <property type="entry name" value="DEATH domain"/>
    <property type="match status" value="1"/>
</dbReference>
<keyword evidence="2" id="KW-0645">Protease</keyword>
<keyword evidence="6" id="KW-0865">Zymogen</keyword>
<dbReference type="EMBL" id="CACVKT020008520">
    <property type="protein sequence ID" value="CAC5415879.1"/>
    <property type="molecule type" value="Genomic_DNA"/>
</dbReference>
<evidence type="ECO:0000259" key="11">
    <source>
        <dbReference type="PROSITE" id="PS50209"/>
    </source>
</evidence>
<dbReference type="PANTHER" id="PTHR47901:SF8">
    <property type="entry name" value="CASPASE-3"/>
    <property type="match status" value="1"/>
</dbReference>
<dbReference type="InterPro" id="IPR001309">
    <property type="entry name" value="Pept_C14_p20"/>
</dbReference>
<dbReference type="Proteomes" id="UP000507470">
    <property type="component" value="Unassembled WGS sequence"/>
</dbReference>
<dbReference type="InterPro" id="IPR002138">
    <property type="entry name" value="Pept_C14_p10"/>
</dbReference>
<dbReference type="SMART" id="SM00114">
    <property type="entry name" value="CARD"/>
    <property type="match status" value="1"/>
</dbReference>
<dbReference type="Pfam" id="PF00619">
    <property type="entry name" value="CARD"/>
    <property type="match status" value="1"/>
</dbReference>
<evidence type="ECO:0000256" key="8">
    <source>
        <dbReference type="RuleBase" id="RU003971"/>
    </source>
</evidence>
<dbReference type="GO" id="GO:0004197">
    <property type="term" value="F:cysteine-type endopeptidase activity"/>
    <property type="evidence" value="ECO:0007669"/>
    <property type="project" value="InterPro"/>
</dbReference>
<evidence type="ECO:0000256" key="4">
    <source>
        <dbReference type="ARBA" id="ARBA00022801"/>
    </source>
</evidence>
<dbReference type="InterPro" id="IPR011029">
    <property type="entry name" value="DEATH-like_dom_sf"/>
</dbReference>
<dbReference type="InterPro" id="IPR011600">
    <property type="entry name" value="Pept_C14_caspase"/>
</dbReference>
<evidence type="ECO:0000259" key="9">
    <source>
        <dbReference type="PROSITE" id="PS50207"/>
    </source>
</evidence>
<dbReference type="PROSITE" id="PS50209">
    <property type="entry name" value="CARD"/>
    <property type="match status" value="1"/>
</dbReference>
<dbReference type="GO" id="GO:0042981">
    <property type="term" value="P:regulation of apoptotic process"/>
    <property type="evidence" value="ECO:0007669"/>
    <property type="project" value="InterPro"/>
</dbReference>
<gene>
    <name evidence="12" type="ORF">MCOR_48537</name>
</gene>
<dbReference type="GO" id="GO:0006508">
    <property type="term" value="P:proteolysis"/>
    <property type="evidence" value="ECO:0007669"/>
    <property type="project" value="UniProtKB-KW"/>
</dbReference>
<dbReference type="InterPro" id="IPR001315">
    <property type="entry name" value="CARD"/>
</dbReference>
<evidence type="ECO:0000256" key="2">
    <source>
        <dbReference type="ARBA" id="ARBA00022670"/>
    </source>
</evidence>
<dbReference type="InterPro" id="IPR015917">
    <property type="entry name" value="Pept_C14A"/>
</dbReference>
<evidence type="ECO:0000313" key="13">
    <source>
        <dbReference type="Proteomes" id="UP000507470"/>
    </source>
</evidence>
<dbReference type="SUPFAM" id="SSF52129">
    <property type="entry name" value="Caspase-like"/>
    <property type="match status" value="1"/>
</dbReference>
<dbReference type="PROSITE" id="PS50207">
    <property type="entry name" value="CASPASE_P10"/>
    <property type="match status" value="1"/>
</dbReference>
<dbReference type="InterPro" id="IPR029030">
    <property type="entry name" value="Caspase-like_dom_sf"/>
</dbReference>
<protein>
    <submittedName>
        <fullName evidence="12">CASP2</fullName>
        <ecNumber evidence="12">3.4.22.55</ecNumber>
    </submittedName>
</protein>
<dbReference type="CDD" id="cd00032">
    <property type="entry name" value="CASc"/>
    <property type="match status" value="1"/>
</dbReference>
<organism evidence="12 13">
    <name type="scientific">Mytilus coruscus</name>
    <name type="common">Sea mussel</name>
    <dbReference type="NCBI Taxonomy" id="42192"/>
    <lineage>
        <taxon>Eukaryota</taxon>
        <taxon>Metazoa</taxon>
        <taxon>Spiralia</taxon>
        <taxon>Lophotrochozoa</taxon>
        <taxon>Mollusca</taxon>
        <taxon>Bivalvia</taxon>
        <taxon>Autobranchia</taxon>
        <taxon>Pteriomorphia</taxon>
        <taxon>Mytilida</taxon>
        <taxon>Mytiloidea</taxon>
        <taxon>Mytilidae</taxon>
        <taxon>Mytilinae</taxon>
        <taxon>Mytilus</taxon>
    </lineage>
</organism>
<proteinExistence type="inferred from homology"/>
<keyword evidence="4 12" id="KW-0378">Hydrolase</keyword>
<evidence type="ECO:0000256" key="1">
    <source>
        <dbReference type="ARBA" id="ARBA00010134"/>
    </source>
</evidence>
<evidence type="ECO:0000259" key="10">
    <source>
        <dbReference type="PROSITE" id="PS50208"/>
    </source>
</evidence>
<dbReference type="PRINTS" id="PR00376">
    <property type="entry name" value="IL1BCENZYME"/>
</dbReference>
<dbReference type="InterPro" id="IPR002398">
    <property type="entry name" value="Pept_C14"/>
</dbReference>
<dbReference type="Gene3D" id="1.10.533.10">
    <property type="entry name" value="Death Domain, Fas"/>
    <property type="match status" value="1"/>
</dbReference>
<name>A0A6J8E4X6_MYTCO</name>
<evidence type="ECO:0000256" key="6">
    <source>
        <dbReference type="ARBA" id="ARBA00023145"/>
    </source>
</evidence>
<dbReference type="PIRSF" id="PIRSF038001">
    <property type="entry name" value="Caspase_ICE"/>
    <property type="match status" value="1"/>
</dbReference>
<reference evidence="12 13" key="1">
    <citation type="submission" date="2020-06" db="EMBL/GenBank/DDBJ databases">
        <authorList>
            <person name="Li R."/>
            <person name="Bekaert M."/>
        </authorList>
    </citation>
    <scope>NUCLEOTIDE SEQUENCE [LARGE SCALE GENOMIC DNA]</scope>
    <source>
        <strain evidence="13">wild</strain>
    </source>
</reference>
<keyword evidence="3" id="KW-0053">Apoptosis</keyword>
<dbReference type="OrthoDB" id="6063284at2759"/>
<dbReference type="GO" id="GO:0006915">
    <property type="term" value="P:apoptotic process"/>
    <property type="evidence" value="ECO:0007669"/>
    <property type="project" value="UniProtKB-KW"/>
</dbReference>
<dbReference type="Gene3D" id="3.40.50.1460">
    <property type="match status" value="1"/>
</dbReference>
<dbReference type="SMART" id="SM00115">
    <property type="entry name" value="CASc"/>
    <property type="match status" value="1"/>
</dbReference>
<evidence type="ECO:0000313" key="12">
    <source>
        <dbReference type="EMBL" id="CAC5415879.1"/>
    </source>
</evidence>
<feature type="active site" evidence="7">
    <location>
        <position position="234"/>
    </location>
</feature>
<keyword evidence="13" id="KW-1185">Reference proteome</keyword>
<keyword evidence="5" id="KW-0788">Thiol protease</keyword>
<feature type="domain" description="CARD" evidence="11">
    <location>
        <begin position="9"/>
        <end position="99"/>
    </location>
</feature>
<dbReference type="CDD" id="cd01671">
    <property type="entry name" value="CARD"/>
    <property type="match status" value="1"/>
</dbReference>
<dbReference type="PANTHER" id="PTHR47901">
    <property type="entry name" value="CASPASE RECRUITMENT DOMAIN-CONTAINING PROTEIN 18"/>
    <property type="match status" value="1"/>
</dbReference>
<feature type="domain" description="Caspase family p10" evidence="9">
    <location>
        <begin position="318"/>
        <end position="408"/>
    </location>
</feature>